<accession>A0A8X7BWC5</accession>
<dbReference type="PANTHER" id="PTHR46149">
    <property type="entry name" value="MIP08469P"/>
    <property type="match status" value="1"/>
</dbReference>
<protein>
    <submittedName>
        <fullName evidence="8">Uncharacterized protein</fullName>
    </submittedName>
</protein>
<proteinExistence type="predicted"/>
<evidence type="ECO:0000256" key="4">
    <source>
        <dbReference type="ARBA" id="ARBA00023134"/>
    </source>
</evidence>
<evidence type="ECO:0000313" key="9">
    <source>
        <dbReference type="Proteomes" id="UP000886998"/>
    </source>
</evidence>
<gene>
    <name evidence="8" type="primary">NCL1_24696</name>
    <name evidence="8" type="ORF">TNIN_1561</name>
</gene>
<dbReference type="InterPro" id="IPR001806">
    <property type="entry name" value="Small_GTPase"/>
</dbReference>
<keyword evidence="4" id="KW-0547">Nucleotide-binding</keyword>
<keyword evidence="2" id="KW-1003">Cell membrane</keyword>
<keyword evidence="3" id="KW-0488">Methylation</keyword>
<dbReference type="GO" id="GO:0005525">
    <property type="term" value="F:GTP binding"/>
    <property type="evidence" value="ECO:0007669"/>
    <property type="project" value="UniProtKB-KW"/>
</dbReference>
<dbReference type="InterPro" id="IPR027417">
    <property type="entry name" value="P-loop_NTPase"/>
</dbReference>
<dbReference type="Gene3D" id="3.40.50.300">
    <property type="entry name" value="P-loop containing nucleotide triphosphate hydrolases"/>
    <property type="match status" value="1"/>
</dbReference>
<keyword evidence="4" id="KW-0342">GTP-binding</keyword>
<reference evidence="8" key="1">
    <citation type="submission" date="2020-08" db="EMBL/GenBank/DDBJ databases">
        <title>Multicomponent nature underlies the extraordinary mechanical properties of spider dragline silk.</title>
        <authorList>
            <person name="Kono N."/>
            <person name="Nakamura H."/>
            <person name="Mori M."/>
            <person name="Yoshida Y."/>
            <person name="Ohtoshi R."/>
            <person name="Malay A.D."/>
            <person name="Moran D.A.P."/>
            <person name="Tomita M."/>
            <person name="Numata K."/>
            <person name="Arakawa K."/>
        </authorList>
    </citation>
    <scope>NUCLEOTIDE SEQUENCE</scope>
</reference>
<evidence type="ECO:0000256" key="7">
    <source>
        <dbReference type="SAM" id="MobiDB-lite"/>
    </source>
</evidence>
<name>A0A8X7BWC5_9ARAC</name>
<feature type="compositionally biased region" description="Polar residues" evidence="7">
    <location>
        <begin position="94"/>
        <end position="125"/>
    </location>
</feature>
<dbReference type="InterPro" id="IPR052236">
    <property type="entry name" value="Small_GTPase_RasD"/>
</dbReference>
<dbReference type="PANTHER" id="PTHR46149:SF7">
    <property type="entry name" value="GTP-BINDING PROTEIN DI-RAS2"/>
    <property type="match status" value="1"/>
</dbReference>
<keyword evidence="9" id="KW-1185">Reference proteome</keyword>
<dbReference type="PRINTS" id="PR00449">
    <property type="entry name" value="RASTRNSFRMNG"/>
</dbReference>
<evidence type="ECO:0000256" key="1">
    <source>
        <dbReference type="ARBA" id="ARBA00004193"/>
    </source>
</evidence>
<dbReference type="EMBL" id="BMAV01005323">
    <property type="protein sequence ID" value="GFY46335.1"/>
    <property type="molecule type" value="Genomic_DNA"/>
</dbReference>
<dbReference type="Proteomes" id="UP000886998">
    <property type="component" value="Unassembled WGS sequence"/>
</dbReference>
<sequence length="165" mass="18185">MKIEIIDEIRDQKSDFQEVPIVVVGNKSDIPDEKKAVSKEDAAEWLFCELPRLRAKILECSARDNTNIKDIFRAFLQLSKLPLPAEGLRRRSSAHASGSTANGASNRLQTPAEGTSEEAASSPQRSFKPRSRSLIRRTSKKVQKMKDAAASSHGTTANIDDCCIS</sequence>
<dbReference type="Pfam" id="PF00071">
    <property type="entry name" value="Ras"/>
    <property type="match status" value="1"/>
</dbReference>
<organism evidence="8 9">
    <name type="scientific">Trichonephila inaurata madagascariensis</name>
    <dbReference type="NCBI Taxonomy" id="2747483"/>
    <lineage>
        <taxon>Eukaryota</taxon>
        <taxon>Metazoa</taxon>
        <taxon>Ecdysozoa</taxon>
        <taxon>Arthropoda</taxon>
        <taxon>Chelicerata</taxon>
        <taxon>Arachnida</taxon>
        <taxon>Araneae</taxon>
        <taxon>Araneomorphae</taxon>
        <taxon>Entelegynae</taxon>
        <taxon>Araneoidea</taxon>
        <taxon>Nephilidae</taxon>
        <taxon>Trichonephila</taxon>
        <taxon>Trichonephila inaurata</taxon>
    </lineage>
</organism>
<evidence type="ECO:0000256" key="3">
    <source>
        <dbReference type="ARBA" id="ARBA00022481"/>
    </source>
</evidence>
<dbReference type="GO" id="GO:0005886">
    <property type="term" value="C:plasma membrane"/>
    <property type="evidence" value="ECO:0007669"/>
    <property type="project" value="UniProtKB-SubCell"/>
</dbReference>
<feature type="compositionally biased region" description="Basic residues" evidence="7">
    <location>
        <begin position="127"/>
        <end position="143"/>
    </location>
</feature>
<keyword evidence="5" id="KW-0472">Membrane</keyword>
<dbReference type="AlphaFoldDB" id="A0A8X7BWC5"/>
<dbReference type="PROSITE" id="PS51419">
    <property type="entry name" value="RAB"/>
    <property type="match status" value="1"/>
</dbReference>
<evidence type="ECO:0000256" key="2">
    <source>
        <dbReference type="ARBA" id="ARBA00022475"/>
    </source>
</evidence>
<evidence type="ECO:0000313" key="8">
    <source>
        <dbReference type="EMBL" id="GFY46335.1"/>
    </source>
</evidence>
<dbReference type="SUPFAM" id="SSF52540">
    <property type="entry name" value="P-loop containing nucleoside triphosphate hydrolases"/>
    <property type="match status" value="1"/>
</dbReference>
<comment type="subcellular location">
    <subcellularLocation>
        <location evidence="1">Cell membrane</location>
        <topology evidence="1">Lipid-anchor</topology>
    </subcellularLocation>
</comment>
<evidence type="ECO:0000256" key="5">
    <source>
        <dbReference type="ARBA" id="ARBA00023136"/>
    </source>
</evidence>
<comment type="caution">
    <text evidence="8">The sequence shown here is derived from an EMBL/GenBank/DDBJ whole genome shotgun (WGS) entry which is preliminary data.</text>
</comment>
<dbReference type="GO" id="GO:0003924">
    <property type="term" value="F:GTPase activity"/>
    <property type="evidence" value="ECO:0007669"/>
    <property type="project" value="InterPro"/>
</dbReference>
<keyword evidence="6" id="KW-0449">Lipoprotein</keyword>
<dbReference type="OrthoDB" id="265044at2759"/>
<feature type="region of interest" description="Disordered" evidence="7">
    <location>
        <begin position="87"/>
        <end position="155"/>
    </location>
</feature>
<evidence type="ECO:0000256" key="6">
    <source>
        <dbReference type="ARBA" id="ARBA00023288"/>
    </source>
</evidence>